<accession>A0ABR8DRM8</accession>
<sequence>MQLKDIATNLIKFNRIATLLGVGIAVSIGIPALAAVSRTNVKPNTSNSSRYITGGTEDNGRNTLYICSTKVDGEYTPGKYYPPNQRCYVAWGGKEYSYTSPIRFYITNSWTWGNFPGYIVGNNLAGGTENNGKNTLYFCRAKVDGEYTPGKYYPPNKTYYVPWGGREYQYKKNFQILFVN</sequence>
<dbReference type="EMBL" id="JACJSI010000043">
    <property type="protein sequence ID" value="MBD2531878.1"/>
    <property type="molecule type" value="Genomic_DNA"/>
</dbReference>
<dbReference type="PANTHER" id="PTHR31649:SF1">
    <property type="entry name" value="FARNESOIC ACID O-METHYL TRANSFERASE DOMAIN-CONTAINING PROTEIN"/>
    <property type="match status" value="1"/>
</dbReference>
<comment type="caution">
    <text evidence="1">The sequence shown here is derived from an EMBL/GenBank/DDBJ whole genome shotgun (WGS) entry which is preliminary data.</text>
</comment>
<keyword evidence="2" id="KW-1185">Reference proteome</keyword>
<dbReference type="SMART" id="SM00696">
    <property type="entry name" value="DM9"/>
    <property type="match status" value="1"/>
</dbReference>
<dbReference type="PANTHER" id="PTHR31649">
    <property type="entry name" value="AGAP009604-PA"/>
    <property type="match status" value="1"/>
</dbReference>
<dbReference type="InterPro" id="IPR006616">
    <property type="entry name" value="DM9_repeat"/>
</dbReference>
<organism evidence="1 2">
    <name type="scientific">Nostoc flagelliforme FACHB-838</name>
    <dbReference type="NCBI Taxonomy" id="2692904"/>
    <lineage>
        <taxon>Bacteria</taxon>
        <taxon>Bacillati</taxon>
        <taxon>Cyanobacteriota</taxon>
        <taxon>Cyanophyceae</taxon>
        <taxon>Nostocales</taxon>
        <taxon>Nostocaceae</taxon>
        <taxon>Nostoc</taxon>
    </lineage>
</organism>
<gene>
    <name evidence="1" type="ORF">H6G97_20740</name>
</gene>
<reference evidence="1 2" key="1">
    <citation type="journal article" date="2020" name="ISME J.">
        <title>Comparative genomics reveals insights into cyanobacterial evolution and habitat adaptation.</title>
        <authorList>
            <person name="Chen M.Y."/>
            <person name="Teng W.K."/>
            <person name="Zhao L."/>
            <person name="Hu C.X."/>
            <person name="Zhou Y.K."/>
            <person name="Han B.P."/>
            <person name="Song L.R."/>
            <person name="Shu W.S."/>
        </authorList>
    </citation>
    <scope>NUCLEOTIDE SEQUENCE [LARGE SCALE GENOMIC DNA]</scope>
    <source>
        <strain evidence="1 2">FACHB-838</strain>
    </source>
</reference>
<evidence type="ECO:0000313" key="2">
    <source>
        <dbReference type="Proteomes" id="UP000623440"/>
    </source>
</evidence>
<name>A0ABR8DRM8_9NOSO</name>
<dbReference type="RefSeq" id="WP_190942544.1">
    <property type="nucleotide sequence ID" value="NZ_JACJSI010000043.1"/>
</dbReference>
<proteinExistence type="predicted"/>
<dbReference type="Pfam" id="PF11901">
    <property type="entry name" value="DM9"/>
    <property type="match status" value="1"/>
</dbReference>
<dbReference type="Proteomes" id="UP000623440">
    <property type="component" value="Unassembled WGS sequence"/>
</dbReference>
<protein>
    <submittedName>
        <fullName evidence="1">DUF3421 domain-containing protein</fullName>
    </submittedName>
</protein>
<evidence type="ECO:0000313" key="1">
    <source>
        <dbReference type="EMBL" id="MBD2531878.1"/>
    </source>
</evidence>